<keyword evidence="22" id="KW-1185">Reference proteome</keyword>
<evidence type="ECO:0000256" key="5">
    <source>
        <dbReference type="ARBA" id="ARBA00022679"/>
    </source>
</evidence>
<dbReference type="GO" id="GO:0005886">
    <property type="term" value="C:plasma membrane"/>
    <property type="evidence" value="ECO:0007669"/>
    <property type="project" value="UniProtKB-SubCell"/>
</dbReference>
<comment type="cofactor">
    <cofactor evidence="18">
        <name>Mg(2+)</name>
        <dbReference type="ChEBI" id="CHEBI:18420"/>
    </cofactor>
    <text evidence="18">Mn(2+), Zn(2+), Cd(2+) and Co(2+) support activity to lesser extents.</text>
</comment>
<dbReference type="InterPro" id="IPR000829">
    <property type="entry name" value="DAGK"/>
</dbReference>
<dbReference type="EMBL" id="SPNC01000027">
    <property type="protein sequence ID" value="TFH96167.1"/>
    <property type="molecule type" value="Genomic_DNA"/>
</dbReference>
<protein>
    <submittedName>
        <fullName evidence="21">Diacylglycerol kinase family protein</fullName>
    </submittedName>
</protein>
<keyword evidence="4" id="KW-0444">Lipid biosynthesis</keyword>
<dbReference type="GeneID" id="66797238"/>
<feature type="binding site" evidence="17">
    <location>
        <begin position="115"/>
        <end position="116"/>
    </location>
    <ligand>
        <name>ATP</name>
        <dbReference type="ChEBI" id="CHEBI:30616"/>
    </ligand>
</feature>
<keyword evidence="6 20" id="KW-0812">Transmembrane</keyword>
<reference evidence="21 22" key="1">
    <citation type="submission" date="2019-03" db="EMBL/GenBank/DDBJ databases">
        <title>Porphyromonas levii Isolated from the Uterus of Dairy Cows.</title>
        <authorList>
            <person name="Francis A.M."/>
        </authorList>
    </citation>
    <scope>NUCLEOTIDE SEQUENCE [LARGE SCALE GENOMIC DNA]</scope>
    <source>
        <strain evidence="21 22">AF5678</strain>
    </source>
</reference>
<evidence type="ECO:0000313" key="22">
    <source>
        <dbReference type="Proteomes" id="UP000297225"/>
    </source>
</evidence>
<keyword evidence="10 20" id="KW-1133">Transmembrane helix</keyword>
<keyword evidence="18" id="KW-0460">Magnesium</keyword>
<dbReference type="OrthoDB" id="1493837at2"/>
<evidence type="ECO:0000256" key="15">
    <source>
        <dbReference type="PIRSR" id="PIRSR600829-1"/>
    </source>
</evidence>
<keyword evidence="9 17" id="KW-0067">ATP-binding</keyword>
<evidence type="ECO:0000256" key="7">
    <source>
        <dbReference type="ARBA" id="ARBA00022741"/>
    </source>
</evidence>
<keyword evidence="3" id="KW-1003">Cell membrane</keyword>
<dbReference type="RefSeq" id="WP_134848845.1">
    <property type="nucleotide sequence ID" value="NZ_CP197400.1"/>
</dbReference>
<evidence type="ECO:0000256" key="13">
    <source>
        <dbReference type="ARBA" id="ARBA00023209"/>
    </source>
</evidence>
<feature type="active site" description="Proton acceptor" evidence="15">
    <location>
        <position position="90"/>
    </location>
</feature>
<comment type="subcellular location">
    <subcellularLocation>
        <location evidence="1">Cell membrane</location>
        <topology evidence="1">Multi-pass membrane protein</topology>
    </subcellularLocation>
</comment>
<evidence type="ECO:0000256" key="9">
    <source>
        <dbReference type="ARBA" id="ARBA00022840"/>
    </source>
</evidence>
<dbReference type="GO" id="GO:0046872">
    <property type="term" value="F:metal ion binding"/>
    <property type="evidence" value="ECO:0007669"/>
    <property type="project" value="UniProtKB-KW"/>
</dbReference>
<feature type="binding site" evidence="17">
    <location>
        <position position="97"/>
    </location>
    <ligand>
        <name>ATP</name>
        <dbReference type="ChEBI" id="CHEBI:30616"/>
    </ligand>
</feature>
<evidence type="ECO:0000256" key="12">
    <source>
        <dbReference type="ARBA" id="ARBA00023136"/>
    </source>
</evidence>
<comment type="similarity">
    <text evidence="2">Belongs to the bacterial diacylglycerol kinase family.</text>
</comment>
<evidence type="ECO:0000256" key="2">
    <source>
        <dbReference type="ARBA" id="ARBA00005967"/>
    </source>
</evidence>
<dbReference type="Pfam" id="PF01219">
    <property type="entry name" value="DAGK_prokar"/>
    <property type="match status" value="1"/>
</dbReference>
<keyword evidence="13" id="KW-0594">Phospholipid biosynthesis</keyword>
<evidence type="ECO:0000256" key="11">
    <source>
        <dbReference type="ARBA" id="ARBA00023098"/>
    </source>
</evidence>
<feature type="binding site" evidence="18">
    <location>
        <position position="97"/>
    </location>
    <ligand>
        <name>a divalent metal cation</name>
        <dbReference type="ChEBI" id="CHEBI:60240"/>
    </ligand>
</feature>
<evidence type="ECO:0000256" key="18">
    <source>
        <dbReference type="PIRSR" id="PIRSR600829-4"/>
    </source>
</evidence>
<dbReference type="GO" id="GO:0008654">
    <property type="term" value="P:phospholipid biosynthetic process"/>
    <property type="evidence" value="ECO:0007669"/>
    <property type="project" value="UniProtKB-KW"/>
</dbReference>
<dbReference type="InterPro" id="IPR033717">
    <property type="entry name" value="UDPK"/>
</dbReference>
<dbReference type="STRING" id="1122973.GCA_000379925_01674"/>
<evidence type="ECO:0000256" key="16">
    <source>
        <dbReference type="PIRSR" id="PIRSR600829-2"/>
    </source>
</evidence>
<evidence type="ECO:0000256" key="10">
    <source>
        <dbReference type="ARBA" id="ARBA00022989"/>
    </source>
</evidence>
<dbReference type="Gene3D" id="1.10.287.3610">
    <property type="match status" value="1"/>
</dbReference>
<feature type="binding site" evidence="16">
    <location>
        <position position="90"/>
    </location>
    <ligand>
        <name>substrate</name>
    </ligand>
</feature>
<dbReference type="GO" id="GO:0016301">
    <property type="term" value="F:kinase activity"/>
    <property type="evidence" value="ECO:0007669"/>
    <property type="project" value="UniProtKB-KW"/>
</dbReference>
<feature type="binding site" evidence="17">
    <location>
        <position position="30"/>
    </location>
    <ligand>
        <name>ATP</name>
        <dbReference type="ChEBI" id="CHEBI:30616"/>
    </ligand>
</feature>
<proteinExistence type="inferred from homology"/>
<evidence type="ECO:0000313" key="21">
    <source>
        <dbReference type="EMBL" id="TFH96167.1"/>
    </source>
</evidence>
<feature type="transmembrane region" description="Helical" evidence="20">
    <location>
        <begin position="76"/>
        <end position="96"/>
    </location>
</feature>
<dbReference type="PANTHER" id="PTHR34299">
    <property type="entry name" value="DIACYLGLYCEROL KINASE"/>
    <property type="match status" value="1"/>
</dbReference>
<dbReference type="PANTHER" id="PTHR34299:SF1">
    <property type="entry name" value="DIACYLGLYCEROL KINASE"/>
    <property type="match status" value="1"/>
</dbReference>
<keyword evidence="18" id="KW-0479">Metal-binding</keyword>
<gene>
    <name evidence="21" type="ORF">E4P47_02835</name>
</gene>
<evidence type="ECO:0000256" key="6">
    <source>
        <dbReference type="ARBA" id="ARBA00022692"/>
    </source>
</evidence>
<keyword evidence="5" id="KW-0808">Transferase</keyword>
<feature type="region of interest" description="Disordered" evidence="19">
    <location>
        <begin position="1"/>
        <end position="21"/>
    </location>
</feature>
<evidence type="ECO:0000256" key="19">
    <source>
        <dbReference type="SAM" id="MobiDB-lite"/>
    </source>
</evidence>
<evidence type="ECO:0000256" key="8">
    <source>
        <dbReference type="ARBA" id="ARBA00022777"/>
    </source>
</evidence>
<keyword evidence="12 20" id="KW-0472">Membrane</keyword>
<sequence length="142" mass="15323">MNPKSAPQPPKDGSDKTHGSPFREQGVLKRLRKSFRCAFRGVRELFLHTPNARIHLIATIAVIGAGLYFGVSRMEWCVLVICILLVLSLEAINSALEALADQVTTNYAPLIRDAKDLAAGAVLIAAIGSAIIGLAIFIPYIL</sequence>
<evidence type="ECO:0000256" key="3">
    <source>
        <dbReference type="ARBA" id="ARBA00022475"/>
    </source>
</evidence>
<evidence type="ECO:0000256" key="4">
    <source>
        <dbReference type="ARBA" id="ARBA00022516"/>
    </source>
</evidence>
<organism evidence="21 22">
    <name type="scientific">Porphyromonas levii</name>
    <dbReference type="NCBI Taxonomy" id="28114"/>
    <lineage>
        <taxon>Bacteria</taxon>
        <taxon>Pseudomonadati</taxon>
        <taxon>Bacteroidota</taxon>
        <taxon>Bacteroidia</taxon>
        <taxon>Bacteroidales</taxon>
        <taxon>Porphyromonadaceae</taxon>
        <taxon>Porphyromonas</taxon>
    </lineage>
</organism>
<evidence type="ECO:0000256" key="14">
    <source>
        <dbReference type="ARBA" id="ARBA00023264"/>
    </source>
</evidence>
<comment type="caution">
    <text evidence="21">The sequence shown here is derived from an EMBL/GenBank/DDBJ whole genome shotgun (WGS) entry which is preliminary data.</text>
</comment>
<dbReference type="Proteomes" id="UP000297225">
    <property type="component" value="Unassembled WGS sequence"/>
</dbReference>
<keyword evidence="14" id="KW-1208">Phospholipid metabolism</keyword>
<keyword evidence="7 17" id="KW-0547">Nucleotide-binding</keyword>
<name>A0A4Y8WSC3_9PORP</name>
<feature type="compositionally biased region" description="Pro residues" evidence="19">
    <location>
        <begin position="1"/>
        <end position="10"/>
    </location>
</feature>
<keyword evidence="11" id="KW-0443">Lipid metabolism</keyword>
<accession>A0A4Y8WSC3</accession>
<dbReference type="InterPro" id="IPR036945">
    <property type="entry name" value="DAGK_sf"/>
</dbReference>
<feature type="binding site" evidence="16">
    <location>
        <position position="30"/>
    </location>
    <ligand>
        <name>substrate</name>
    </ligand>
</feature>
<feature type="transmembrane region" description="Helical" evidence="20">
    <location>
        <begin position="52"/>
        <end position="69"/>
    </location>
</feature>
<feature type="transmembrane region" description="Helical" evidence="20">
    <location>
        <begin position="116"/>
        <end position="141"/>
    </location>
</feature>
<dbReference type="CDD" id="cd14265">
    <property type="entry name" value="UDPK_IM_like"/>
    <property type="match status" value="1"/>
</dbReference>
<keyword evidence="8 21" id="KW-0418">Kinase</keyword>
<dbReference type="AlphaFoldDB" id="A0A4Y8WSC3"/>
<evidence type="ECO:0000256" key="1">
    <source>
        <dbReference type="ARBA" id="ARBA00004651"/>
    </source>
</evidence>
<evidence type="ECO:0000256" key="20">
    <source>
        <dbReference type="SAM" id="Phobius"/>
    </source>
</evidence>
<evidence type="ECO:0000256" key="17">
    <source>
        <dbReference type="PIRSR" id="PIRSR600829-3"/>
    </source>
</evidence>
<dbReference type="GO" id="GO:0005524">
    <property type="term" value="F:ATP binding"/>
    <property type="evidence" value="ECO:0007669"/>
    <property type="project" value="UniProtKB-KW"/>
</dbReference>